<protein>
    <submittedName>
        <fullName evidence="2">Uncharacterized protein</fullName>
    </submittedName>
</protein>
<evidence type="ECO:0000313" key="2">
    <source>
        <dbReference type="EMBL" id="AVR57746.1"/>
    </source>
</evidence>
<proteinExistence type="predicted"/>
<keyword evidence="1" id="KW-0472">Membrane</keyword>
<gene>
    <name evidence="2" type="primary">orf8</name>
    <name evidence="2" type="ORF">C0989_000026</name>
</gene>
<reference evidence="2" key="1">
    <citation type="submission" date="2018-01" db="EMBL/GenBank/DDBJ databases">
        <title>Comparative mitochondrial genomics of the basidiomycete Termitomyces.</title>
        <authorList>
            <person name="Nieuwenhuis M."/>
        </authorList>
    </citation>
    <scope>NUCLEOTIDE SEQUENCE</scope>
    <source>
        <strain evidence="2">T132</strain>
    </source>
</reference>
<name>A0A2R4A3V6_9AGAR</name>
<dbReference type="AlphaFoldDB" id="A0A2R4A3V6"/>
<geneLocation type="mitochondrion" evidence="2"/>
<keyword evidence="1" id="KW-0812">Transmembrane</keyword>
<dbReference type="EMBL" id="MG783568">
    <property type="protein sequence ID" value="AVR57746.1"/>
    <property type="molecule type" value="Genomic_DNA"/>
</dbReference>
<feature type="transmembrane region" description="Helical" evidence="1">
    <location>
        <begin position="237"/>
        <end position="260"/>
    </location>
</feature>
<keyword evidence="1" id="KW-1133">Transmembrane helix</keyword>
<sequence>MLLKILWTTKVVGSVVSDTSNKDIRNKLIKQNDRLSVVQLTKYFQQVDKASKNLDKLAYECGKHFDSFDKIEALVQKPATPETSNFKLMKENFKELSTQIEETTSFSERTLTRLNEDVHYQLREAASDLEVLNKGVEKINKGIQILSDSYHNNFLSVGDLFNHFNYNFKSLYDFLDTLNLIQLVSTFHTLILMLILLNIFRLFNFFFYDELIKYFNLEKKYPRLAFYFKIRAKISKVSVALTFLFIIFICLWGISLNLLILGS</sequence>
<accession>A0A2R4A3V6</accession>
<keyword evidence="2" id="KW-0496">Mitochondrion</keyword>
<feature type="transmembrane region" description="Helical" evidence="1">
    <location>
        <begin position="187"/>
        <end position="207"/>
    </location>
</feature>
<organism evidence="2">
    <name type="scientific">Termitomyces sp. T132</name>
    <dbReference type="NCBI Taxonomy" id="2136985"/>
    <lineage>
        <taxon>Eukaryota</taxon>
        <taxon>Fungi</taxon>
        <taxon>Dikarya</taxon>
        <taxon>Basidiomycota</taxon>
        <taxon>Agaricomycotina</taxon>
        <taxon>Agaricomycetes</taxon>
        <taxon>Agaricomycetidae</taxon>
        <taxon>Agaricales</taxon>
        <taxon>Tricholomatineae</taxon>
        <taxon>Lyophyllaceae</taxon>
        <taxon>Termitomyces</taxon>
    </lineage>
</organism>
<evidence type="ECO:0000256" key="1">
    <source>
        <dbReference type="SAM" id="Phobius"/>
    </source>
</evidence>